<evidence type="ECO:0000259" key="1">
    <source>
        <dbReference type="PROSITE" id="PS51186"/>
    </source>
</evidence>
<dbReference type="SUPFAM" id="SSF55729">
    <property type="entry name" value="Acyl-CoA N-acyltransferases (Nat)"/>
    <property type="match status" value="1"/>
</dbReference>
<dbReference type="InterPro" id="IPR000182">
    <property type="entry name" value="GNAT_dom"/>
</dbReference>
<dbReference type="EMBL" id="FRXO01000005">
    <property type="protein sequence ID" value="SHO65981.1"/>
    <property type="molecule type" value="Genomic_DNA"/>
</dbReference>
<dbReference type="Pfam" id="PF24553">
    <property type="entry name" value="Rv0428c_C"/>
    <property type="match status" value="1"/>
</dbReference>
<keyword evidence="3" id="KW-1185">Reference proteome</keyword>
<dbReference type="PROSITE" id="PS51186">
    <property type="entry name" value="GNAT"/>
    <property type="match status" value="1"/>
</dbReference>
<gene>
    <name evidence="2" type="ORF">SAMN02745172_02630</name>
</gene>
<name>A0A1M7ZM70_9HYPH</name>
<dbReference type="InterPro" id="IPR016181">
    <property type="entry name" value="Acyl_CoA_acyltransferase"/>
</dbReference>
<dbReference type="RefSeq" id="WP_073629417.1">
    <property type="nucleotide sequence ID" value="NZ_FRXO01000005.1"/>
</dbReference>
<reference evidence="2 3" key="1">
    <citation type="submission" date="2016-12" db="EMBL/GenBank/DDBJ databases">
        <authorList>
            <person name="Song W.-J."/>
            <person name="Kurnit D.M."/>
        </authorList>
    </citation>
    <scope>NUCLEOTIDE SEQUENCE [LARGE SCALE GENOMIC DNA]</scope>
    <source>
        <strain evidence="2 3">DSM 19599</strain>
    </source>
</reference>
<dbReference type="AlphaFoldDB" id="A0A1M7ZM70"/>
<keyword evidence="2" id="KW-0808">Transferase</keyword>
<organism evidence="2 3">
    <name type="scientific">Pseudoxanthobacter soli DSM 19599</name>
    <dbReference type="NCBI Taxonomy" id="1123029"/>
    <lineage>
        <taxon>Bacteria</taxon>
        <taxon>Pseudomonadati</taxon>
        <taxon>Pseudomonadota</taxon>
        <taxon>Alphaproteobacteria</taxon>
        <taxon>Hyphomicrobiales</taxon>
        <taxon>Segnochrobactraceae</taxon>
        <taxon>Pseudoxanthobacter</taxon>
    </lineage>
</organism>
<dbReference type="Proteomes" id="UP000186406">
    <property type="component" value="Unassembled WGS sequence"/>
</dbReference>
<protein>
    <submittedName>
        <fullName evidence="2">Acetyltransferase (GNAT) family protein</fullName>
    </submittedName>
</protein>
<dbReference type="Gene3D" id="3.40.630.30">
    <property type="match status" value="1"/>
</dbReference>
<dbReference type="OrthoDB" id="9775595at2"/>
<accession>A0A1M7ZM70</accession>
<evidence type="ECO:0000313" key="2">
    <source>
        <dbReference type="EMBL" id="SHO65981.1"/>
    </source>
</evidence>
<evidence type="ECO:0000313" key="3">
    <source>
        <dbReference type="Proteomes" id="UP000186406"/>
    </source>
</evidence>
<dbReference type="STRING" id="1123029.SAMN02745172_02630"/>
<feature type="domain" description="N-acetyltransferase" evidence="1">
    <location>
        <begin position="129"/>
        <end position="264"/>
    </location>
</feature>
<proteinExistence type="predicted"/>
<dbReference type="GO" id="GO:0016747">
    <property type="term" value="F:acyltransferase activity, transferring groups other than amino-acyl groups"/>
    <property type="evidence" value="ECO:0007669"/>
    <property type="project" value="InterPro"/>
</dbReference>
<sequence length="264" mass="28421">MEARAPASAAIDPALVRRLEDATINSWPSRHLVVDGAWMLRLTPGHPSKRANALSVLDPADDARVAERLAAMFGHCERLGAPPLARWTPLMPPAVEAELLARGFAPFDHTRVLRVLLDRPAVAEAEPATDLLTDPPGERSRWADIIVALGGEAARFRDLLAGIFDRIAPPAALSVAYDAAGRPAAATLSVTDGSLSGLFEVVTRPDARREGHATRAVRTALSHGRALGATHGWLQVKADNAAAAAAYDRLGFAEIYRYHYLRRD</sequence>
<dbReference type="InterPro" id="IPR056935">
    <property type="entry name" value="Rv0428c-like_C"/>
</dbReference>